<dbReference type="AlphaFoldDB" id="A0A9X2JKV2"/>
<protein>
    <recommendedName>
        <fullName evidence="4">PEP-CTERM protein-sorting domain-containing protein</fullName>
    </recommendedName>
</protein>
<comment type="caution">
    <text evidence="2">The sequence shown here is derived from an EMBL/GenBank/DDBJ whole genome shotgun (WGS) entry which is preliminary data.</text>
</comment>
<dbReference type="InterPro" id="IPR018247">
    <property type="entry name" value="EF_Hand_1_Ca_BS"/>
</dbReference>
<evidence type="ECO:0000313" key="2">
    <source>
        <dbReference type="EMBL" id="MCO6047459.1"/>
    </source>
</evidence>
<sequence>MNIRTSSLAMAVVAVLASAAGAQSLVLQIDRETKEMTLTGTDAGTVNLGGYRIGSISGSIDTAAYNGLADDVANWQLTGTPPAADEHGVEELLADFTSSTPVNNSVSYSLGAAYNPTQAMLAAGFGVEIEPGDLSLLYYDTELNTTLGGSVVYSGEKQFNSIGITVDLADGTAIIENESPFDQIITGYLIESSTEGTLNTDLGTFDGLRNEAGGALFQPPTTPDGSNLSEVDPTGAGIALDAGESFSLGTIGGANDMLSFSFILAGVGQSSQVGFVKYLNAGLTGDFNNDGTVDLADYTVWRNNLGAANESGLNFNGDGGGVTASDYQLWKDNFGTGAAPANLAAGSQAVPEPGTAGLVVLAALVAGGMLQSRR</sequence>
<organism evidence="2 3">
    <name type="scientific">Aeoliella straminimaris</name>
    <dbReference type="NCBI Taxonomy" id="2954799"/>
    <lineage>
        <taxon>Bacteria</taxon>
        <taxon>Pseudomonadati</taxon>
        <taxon>Planctomycetota</taxon>
        <taxon>Planctomycetia</taxon>
        <taxon>Pirellulales</taxon>
        <taxon>Lacipirellulaceae</taxon>
        <taxon>Aeoliella</taxon>
    </lineage>
</organism>
<reference evidence="2" key="1">
    <citation type="submission" date="2022-06" db="EMBL/GenBank/DDBJ databases">
        <title>Aeoliella straminimaris, a novel planctomycete from sediments.</title>
        <authorList>
            <person name="Vitorino I.R."/>
            <person name="Lage O.M."/>
        </authorList>
    </citation>
    <scope>NUCLEOTIDE SEQUENCE</scope>
    <source>
        <strain evidence="2">ICT_H6.2</strain>
    </source>
</reference>
<feature type="signal peptide" evidence="1">
    <location>
        <begin position="1"/>
        <end position="22"/>
    </location>
</feature>
<accession>A0A9X2JKV2</accession>
<keyword evidence="1" id="KW-0732">Signal</keyword>
<name>A0A9X2JKV2_9BACT</name>
<dbReference type="Proteomes" id="UP001155241">
    <property type="component" value="Unassembled WGS sequence"/>
</dbReference>
<dbReference type="RefSeq" id="WP_252855569.1">
    <property type="nucleotide sequence ID" value="NZ_JAMXLR010000092.1"/>
</dbReference>
<evidence type="ECO:0000313" key="3">
    <source>
        <dbReference type="Proteomes" id="UP001155241"/>
    </source>
</evidence>
<evidence type="ECO:0008006" key="4">
    <source>
        <dbReference type="Google" id="ProtNLM"/>
    </source>
</evidence>
<dbReference type="EMBL" id="JAMXLR010000092">
    <property type="protein sequence ID" value="MCO6047459.1"/>
    <property type="molecule type" value="Genomic_DNA"/>
</dbReference>
<evidence type="ECO:0000256" key="1">
    <source>
        <dbReference type="SAM" id="SignalP"/>
    </source>
</evidence>
<proteinExistence type="predicted"/>
<dbReference type="PROSITE" id="PS00018">
    <property type="entry name" value="EF_HAND_1"/>
    <property type="match status" value="1"/>
</dbReference>
<gene>
    <name evidence="2" type="ORF">NG895_26445</name>
</gene>
<keyword evidence="3" id="KW-1185">Reference proteome</keyword>
<feature type="chain" id="PRO_5040994009" description="PEP-CTERM protein-sorting domain-containing protein" evidence="1">
    <location>
        <begin position="23"/>
        <end position="374"/>
    </location>
</feature>